<sequence length="620" mass="69239">MMDNYETSSSASSSSGHKLVPWLNWDEWLFVEYSLFSDSPESVASALKRILAWQSRGCLPVTVEVTASIIEIQQRDPHFRGQQANNGSLSEEMLAMLYCMAIIRLVNGLVEKTRKKTEVSIAVAADAIGIPRVLIDIRHEGSHRELPALKTVRSASVQALDWLKSYYWEPQKKAIPFQGQGTASIREEIKSKLLELACSLKVNQSPQCGSSLVKGKRSRICKLRYGRNKFFPLVGGKHQLLKSGVKKQNTKNLKILVRLYSSFSSEVVSTLLELLLKAVNSFNLVEVPEDFQVVPIIHNSLDGWKLVITKLSNKGPELLMALLTAVLDRIETQEAIKYETGRQHHASSDYRRKSCQIEHLSSLFAWLVGSLKGLKLRRHKDSAAEEASVSKGILLGLLRKCLLVAPGNKQLMESALCLAQSTGNSFLMEKLKKLPSLGLPNTDVTQEIPPMTNLLGQQEESINQAAKKLELVKLRRMKNIVVETRAGDAENSKRWVVSRSWNPCPIGMLPHTLGSSGHHPVLEHHDGHGKVPELTEPKENRTSSPCCGKREASCEIQLIDNPSVKKRRETMEGCESDAVDELPTMENIKGHLMIGGVWKRVGEEDLLAIESGLRKWFDRI</sequence>
<dbReference type="GO" id="GO:0004519">
    <property type="term" value="F:endonuclease activity"/>
    <property type="evidence" value="ECO:0007669"/>
    <property type="project" value="InterPro"/>
</dbReference>
<dbReference type="Pfam" id="PF04031">
    <property type="entry name" value="Las1"/>
    <property type="match status" value="1"/>
</dbReference>
<protein>
    <submittedName>
        <fullName evidence="2">Ribosomal biogenesis protein LAS1L</fullName>
    </submittedName>
</protein>
<name>A0A6A1WQC9_9ROSI</name>
<evidence type="ECO:0000313" key="2">
    <source>
        <dbReference type="EMBL" id="KAB1227515.1"/>
    </source>
</evidence>
<evidence type="ECO:0000313" key="3">
    <source>
        <dbReference type="Proteomes" id="UP000516437"/>
    </source>
</evidence>
<dbReference type="Proteomes" id="UP000516437">
    <property type="component" value="Chromosome 1"/>
</dbReference>
<dbReference type="GO" id="GO:0030687">
    <property type="term" value="C:preribosome, large subunit precursor"/>
    <property type="evidence" value="ECO:0007669"/>
    <property type="project" value="TreeGrafter"/>
</dbReference>
<dbReference type="OrthoDB" id="10263222at2759"/>
<dbReference type="GO" id="GO:0090730">
    <property type="term" value="C:Las1 complex"/>
    <property type="evidence" value="ECO:0007669"/>
    <property type="project" value="InterPro"/>
</dbReference>
<dbReference type="GO" id="GO:0000460">
    <property type="term" value="P:maturation of 5.8S rRNA"/>
    <property type="evidence" value="ECO:0007669"/>
    <property type="project" value="TreeGrafter"/>
</dbReference>
<dbReference type="GO" id="GO:0000470">
    <property type="term" value="P:maturation of LSU-rRNA"/>
    <property type="evidence" value="ECO:0007669"/>
    <property type="project" value="TreeGrafter"/>
</dbReference>
<keyword evidence="3" id="KW-1185">Reference proteome</keyword>
<comment type="caution">
    <text evidence="2">The sequence shown here is derived from an EMBL/GenBank/DDBJ whole genome shotgun (WGS) entry which is preliminary data.</text>
</comment>
<feature type="compositionally biased region" description="Basic and acidic residues" evidence="1">
    <location>
        <begin position="525"/>
        <end position="541"/>
    </location>
</feature>
<reference evidence="2 3" key="1">
    <citation type="journal article" date="2019" name="Plant Biotechnol. J.">
        <title>The red bayberry genome and genetic basis of sex determination.</title>
        <authorList>
            <person name="Jia H.M."/>
            <person name="Jia H.J."/>
            <person name="Cai Q.L."/>
            <person name="Wang Y."/>
            <person name="Zhao H.B."/>
            <person name="Yang W.F."/>
            <person name="Wang G.Y."/>
            <person name="Li Y.H."/>
            <person name="Zhan D.L."/>
            <person name="Shen Y.T."/>
            <person name="Niu Q.F."/>
            <person name="Chang L."/>
            <person name="Qiu J."/>
            <person name="Zhao L."/>
            <person name="Xie H.B."/>
            <person name="Fu W.Y."/>
            <person name="Jin J."/>
            <person name="Li X.W."/>
            <person name="Jiao Y."/>
            <person name="Zhou C.C."/>
            <person name="Tu T."/>
            <person name="Chai C.Y."/>
            <person name="Gao J.L."/>
            <person name="Fan L.J."/>
            <person name="van de Weg E."/>
            <person name="Wang J.Y."/>
            <person name="Gao Z.S."/>
        </authorList>
    </citation>
    <scope>NUCLEOTIDE SEQUENCE [LARGE SCALE GENOMIC DNA]</scope>
    <source>
        <tissue evidence="2">Leaves</tissue>
    </source>
</reference>
<dbReference type="AlphaFoldDB" id="A0A6A1WQC9"/>
<gene>
    <name evidence="2" type="ORF">CJ030_MR1G027454</name>
</gene>
<organism evidence="2 3">
    <name type="scientific">Morella rubra</name>
    <name type="common">Chinese bayberry</name>
    <dbReference type="NCBI Taxonomy" id="262757"/>
    <lineage>
        <taxon>Eukaryota</taxon>
        <taxon>Viridiplantae</taxon>
        <taxon>Streptophyta</taxon>
        <taxon>Embryophyta</taxon>
        <taxon>Tracheophyta</taxon>
        <taxon>Spermatophyta</taxon>
        <taxon>Magnoliopsida</taxon>
        <taxon>eudicotyledons</taxon>
        <taxon>Gunneridae</taxon>
        <taxon>Pentapetalae</taxon>
        <taxon>rosids</taxon>
        <taxon>fabids</taxon>
        <taxon>Fagales</taxon>
        <taxon>Myricaceae</taxon>
        <taxon>Morella</taxon>
    </lineage>
</organism>
<feature type="region of interest" description="Disordered" evidence="1">
    <location>
        <begin position="525"/>
        <end position="545"/>
    </location>
</feature>
<dbReference type="PANTHER" id="PTHR15002">
    <property type="entry name" value="RIBOSOMAL BIOGENESIS PROTEIN LAS1L"/>
    <property type="match status" value="1"/>
</dbReference>
<dbReference type="InterPro" id="IPR007174">
    <property type="entry name" value="Las1"/>
</dbReference>
<proteinExistence type="predicted"/>
<dbReference type="EMBL" id="RXIC02000019">
    <property type="protein sequence ID" value="KAB1227515.1"/>
    <property type="molecule type" value="Genomic_DNA"/>
</dbReference>
<accession>A0A6A1WQC9</accession>
<evidence type="ECO:0000256" key="1">
    <source>
        <dbReference type="SAM" id="MobiDB-lite"/>
    </source>
</evidence>
<dbReference type="PANTHER" id="PTHR15002:SF0">
    <property type="entry name" value="RIBOSOMAL BIOGENESIS PROTEIN LAS1L"/>
    <property type="match status" value="1"/>
</dbReference>